<gene>
    <name evidence="6" type="ORF">FisN_8Hh162</name>
</gene>
<keyword evidence="7" id="KW-1185">Reference proteome</keyword>
<evidence type="ECO:0000313" key="7">
    <source>
        <dbReference type="Proteomes" id="UP000198406"/>
    </source>
</evidence>
<proteinExistence type="predicted"/>
<dbReference type="InterPro" id="IPR045862">
    <property type="entry name" value="Trf4-like"/>
</dbReference>
<dbReference type="Pfam" id="PF22600">
    <property type="entry name" value="MTPAP-like_central"/>
    <property type="match status" value="1"/>
</dbReference>
<feature type="compositionally biased region" description="Basic residues" evidence="3">
    <location>
        <begin position="437"/>
        <end position="446"/>
    </location>
</feature>
<dbReference type="CDD" id="cd05402">
    <property type="entry name" value="NT_PAP_TUTase"/>
    <property type="match status" value="1"/>
</dbReference>
<dbReference type="FunCoup" id="A0A1Z5JY37">
    <property type="interactions" value="510"/>
</dbReference>
<accession>A0A1Z5JY37</accession>
<dbReference type="InParanoid" id="A0A1Z5JY37"/>
<dbReference type="InterPro" id="IPR043519">
    <property type="entry name" value="NT_sf"/>
</dbReference>
<evidence type="ECO:0000259" key="5">
    <source>
        <dbReference type="Pfam" id="PF22600"/>
    </source>
</evidence>
<dbReference type="GO" id="GO:0003729">
    <property type="term" value="F:mRNA binding"/>
    <property type="evidence" value="ECO:0007669"/>
    <property type="project" value="TreeGrafter"/>
</dbReference>
<feature type="domain" description="Poly(A) RNA polymerase mitochondrial-like central palm" evidence="5">
    <location>
        <begin position="69"/>
        <end position="217"/>
    </location>
</feature>
<dbReference type="GO" id="GO:1990817">
    <property type="term" value="F:poly(A) RNA polymerase activity"/>
    <property type="evidence" value="ECO:0007669"/>
    <property type="project" value="UniProtKB-EC"/>
</dbReference>
<dbReference type="InterPro" id="IPR002058">
    <property type="entry name" value="PAP_assoc"/>
</dbReference>
<dbReference type="InterPro" id="IPR054708">
    <property type="entry name" value="MTPAP-like_central"/>
</dbReference>
<dbReference type="Gene3D" id="1.10.1410.10">
    <property type="match status" value="1"/>
</dbReference>
<evidence type="ECO:0000313" key="6">
    <source>
        <dbReference type="EMBL" id="GAX18943.1"/>
    </source>
</evidence>
<dbReference type="AlphaFoldDB" id="A0A1Z5JY37"/>
<dbReference type="EC" id="2.7.7.19" evidence="6"/>
<organism evidence="6 7">
    <name type="scientific">Fistulifera solaris</name>
    <name type="common">Oleaginous diatom</name>
    <dbReference type="NCBI Taxonomy" id="1519565"/>
    <lineage>
        <taxon>Eukaryota</taxon>
        <taxon>Sar</taxon>
        <taxon>Stramenopiles</taxon>
        <taxon>Ochrophyta</taxon>
        <taxon>Bacillariophyta</taxon>
        <taxon>Bacillariophyceae</taxon>
        <taxon>Bacillariophycidae</taxon>
        <taxon>Naviculales</taxon>
        <taxon>Naviculaceae</taxon>
        <taxon>Fistulifera</taxon>
    </lineage>
</organism>
<dbReference type="Proteomes" id="UP000198406">
    <property type="component" value="Unassembled WGS sequence"/>
</dbReference>
<dbReference type="GO" id="GO:0046872">
    <property type="term" value="F:metal ion binding"/>
    <property type="evidence" value="ECO:0007669"/>
    <property type="project" value="UniProtKB-KW"/>
</dbReference>
<protein>
    <submittedName>
        <fullName evidence="6">Non-canonical poly(A) RNA polymerase PAPD5/7</fullName>
        <ecNumber evidence="6">2.7.7.19</ecNumber>
    </submittedName>
</protein>
<keyword evidence="6" id="KW-0548">Nucleotidyltransferase</keyword>
<keyword evidence="6" id="KW-0808">Transferase</keyword>
<evidence type="ECO:0000259" key="4">
    <source>
        <dbReference type="Pfam" id="PF03828"/>
    </source>
</evidence>
<sequence length="446" mass="50906">MTELKRDDEEGWKDDDFLAFVAPKASDDLSESEEDEEEEEVVPKVDPSQLPPWMDHSVDINQIHPLISLHNEIVDFVHLMEPMSEEIRQREKLIQEVKDVVQSLFGTSAEVQVFGSQATGLLLPTSDIDIVIITQTKAEPVEADEEHTWEQSVSTPLRIFADELQTTWIGRLSYLEAIENTRIPLVKFTDKKSNISVDVSFDQPSGPPAAVLMKTYLDAMPVLRPLTFVLKYFLAARALNEPYSGGVGSFMLQLLIVAFLQHRERLAFNYRKHTVYNLGLLLVEFFKFYGLDFNYFTTVISVRNDGFFFPKGERNEVFCDDGRTNLLALENPLDPSSDVGKPSFRFQMVQRAFALAYRTLMAHVTVPFEPTNSILGSILPVSDEMLSRKHIKKRDRPLSAKREGDPTARHTGGHSRGRDPVPRDFQSSNKKQYNGRSRSRDKRNHR</sequence>
<dbReference type="GO" id="GO:0005730">
    <property type="term" value="C:nucleolus"/>
    <property type="evidence" value="ECO:0007669"/>
    <property type="project" value="TreeGrafter"/>
</dbReference>
<dbReference type="Pfam" id="PF03828">
    <property type="entry name" value="PAP_assoc"/>
    <property type="match status" value="1"/>
</dbReference>
<dbReference type="PANTHER" id="PTHR23092:SF15">
    <property type="entry name" value="INACTIVE NON-CANONICAL POLY(A) RNA POLYMERASE PROTEIN TRF4-2-RELATED"/>
    <property type="match status" value="1"/>
</dbReference>
<dbReference type="OrthoDB" id="273917at2759"/>
<dbReference type="GO" id="GO:0031499">
    <property type="term" value="C:TRAMP complex"/>
    <property type="evidence" value="ECO:0007669"/>
    <property type="project" value="TreeGrafter"/>
</dbReference>
<keyword evidence="2" id="KW-0460">Magnesium</keyword>
<name>A0A1Z5JY37_FISSO</name>
<feature type="compositionally biased region" description="Polar residues" evidence="3">
    <location>
        <begin position="425"/>
        <end position="436"/>
    </location>
</feature>
<evidence type="ECO:0000256" key="3">
    <source>
        <dbReference type="SAM" id="MobiDB-lite"/>
    </source>
</evidence>
<feature type="domain" description="PAP-associated" evidence="4">
    <location>
        <begin position="277"/>
        <end position="336"/>
    </location>
</feature>
<feature type="compositionally biased region" description="Basic and acidic residues" evidence="3">
    <location>
        <begin position="396"/>
        <end position="408"/>
    </location>
</feature>
<evidence type="ECO:0000256" key="1">
    <source>
        <dbReference type="ARBA" id="ARBA00022723"/>
    </source>
</evidence>
<comment type="caution">
    <text evidence="6">The sequence shown here is derived from an EMBL/GenBank/DDBJ whole genome shotgun (WGS) entry which is preliminary data.</text>
</comment>
<dbReference type="GO" id="GO:0043634">
    <property type="term" value="P:polyadenylation-dependent ncRNA catabolic process"/>
    <property type="evidence" value="ECO:0007669"/>
    <property type="project" value="TreeGrafter"/>
</dbReference>
<dbReference type="EMBL" id="BDSP01000133">
    <property type="protein sequence ID" value="GAX18943.1"/>
    <property type="molecule type" value="Genomic_DNA"/>
</dbReference>
<dbReference type="SUPFAM" id="SSF81301">
    <property type="entry name" value="Nucleotidyltransferase"/>
    <property type="match status" value="1"/>
</dbReference>
<dbReference type="PANTHER" id="PTHR23092">
    <property type="entry name" value="POLY(A) RNA POLYMERASE"/>
    <property type="match status" value="1"/>
</dbReference>
<feature type="region of interest" description="Disordered" evidence="3">
    <location>
        <begin position="389"/>
        <end position="446"/>
    </location>
</feature>
<dbReference type="Gene3D" id="3.30.460.10">
    <property type="entry name" value="Beta Polymerase, domain 2"/>
    <property type="match status" value="1"/>
</dbReference>
<reference evidence="6 7" key="1">
    <citation type="journal article" date="2015" name="Plant Cell">
        <title>Oil accumulation by the oleaginous diatom Fistulifera solaris as revealed by the genome and transcriptome.</title>
        <authorList>
            <person name="Tanaka T."/>
            <person name="Maeda Y."/>
            <person name="Veluchamy A."/>
            <person name="Tanaka M."/>
            <person name="Abida H."/>
            <person name="Marechal E."/>
            <person name="Bowler C."/>
            <person name="Muto M."/>
            <person name="Sunaga Y."/>
            <person name="Tanaka M."/>
            <person name="Yoshino T."/>
            <person name="Taniguchi T."/>
            <person name="Fukuda Y."/>
            <person name="Nemoto M."/>
            <person name="Matsumoto M."/>
            <person name="Wong P.S."/>
            <person name="Aburatani S."/>
            <person name="Fujibuchi W."/>
        </authorList>
    </citation>
    <scope>NUCLEOTIDE SEQUENCE [LARGE SCALE GENOMIC DNA]</scope>
    <source>
        <strain evidence="6 7">JPCC DA0580</strain>
    </source>
</reference>
<keyword evidence="1" id="KW-0479">Metal-binding</keyword>
<dbReference type="SUPFAM" id="SSF81631">
    <property type="entry name" value="PAP/OAS1 substrate-binding domain"/>
    <property type="match status" value="1"/>
</dbReference>
<dbReference type="GO" id="GO:0031123">
    <property type="term" value="P:RNA 3'-end processing"/>
    <property type="evidence" value="ECO:0007669"/>
    <property type="project" value="TreeGrafter"/>
</dbReference>
<evidence type="ECO:0000256" key="2">
    <source>
        <dbReference type="ARBA" id="ARBA00022842"/>
    </source>
</evidence>